<dbReference type="EMBL" id="CP004144">
    <property type="protein sequence ID" value="AGF95960.1"/>
    <property type="molecule type" value="Genomic_DNA"/>
</dbReference>
<dbReference type="BioCyc" id="MMAZ1236903:G139K-511-MONOMER"/>
<proteinExistence type="predicted"/>
<gene>
    <name evidence="1" type="ORF">MmTuc01_0535</name>
</gene>
<dbReference type="HOGENOM" id="CLU_3338439_0_0_2"/>
<evidence type="ECO:0000313" key="1">
    <source>
        <dbReference type="EMBL" id="AGF95960.1"/>
    </source>
</evidence>
<accession>M1Q134</accession>
<reference evidence="1 2" key="1">
    <citation type="journal article" date="2013" name="Genome Announc.">
        <title>Complete Genome of a Methanosarcina mazei Strain Isolated from Sediment Samples from an Amazonian Flooded Area.</title>
        <authorList>
            <person name="Assis das Gracas D."/>
            <person name="Thiago Juca Ramos R."/>
            <person name="Vieira Araujo A.C."/>
            <person name="Zahlouth R."/>
            <person name="Ribeiro Carneiro A."/>
            <person name="Souza Lopes T."/>
            <person name="Azevedo Barauna R."/>
            <person name="Azevedo V."/>
            <person name="Cruz Schneider M.P."/>
            <person name="Pellizari V.H."/>
            <person name="Silva A."/>
        </authorList>
    </citation>
    <scope>NUCLEOTIDE SEQUENCE [LARGE SCALE GENOMIC DNA]</scope>
    <source>
        <strain evidence="1 2">Tuc01</strain>
    </source>
</reference>
<sequence length="37" mass="4208">MLFFRNFSSPIWKTGNTCVVVYVSGFVSGSRLFAEFL</sequence>
<dbReference type="Proteomes" id="UP000011718">
    <property type="component" value="Chromosome"/>
</dbReference>
<organism evidence="1 2">
    <name type="scientific">Methanosarcina mazei Tuc01</name>
    <dbReference type="NCBI Taxonomy" id="1236903"/>
    <lineage>
        <taxon>Archaea</taxon>
        <taxon>Methanobacteriati</taxon>
        <taxon>Methanobacteriota</taxon>
        <taxon>Stenosarchaea group</taxon>
        <taxon>Methanomicrobia</taxon>
        <taxon>Methanosarcinales</taxon>
        <taxon>Methanosarcinaceae</taxon>
        <taxon>Methanosarcina</taxon>
    </lineage>
</organism>
<dbReference type="KEGG" id="mmaz:MmTuc01_0535"/>
<evidence type="ECO:0000313" key="2">
    <source>
        <dbReference type="Proteomes" id="UP000011718"/>
    </source>
</evidence>
<dbReference type="AlphaFoldDB" id="M1Q134"/>
<name>M1Q134_METMZ</name>
<protein>
    <submittedName>
        <fullName evidence="1">Uncharacterized protein</fullName>
    </submittedName>
</protein>